<protein>
    <recommendedName>
        <fullName evidence="1">Glycosyl hydrolase family 95 N-terminal domain-containing protein</fullName>
    </recommendedName>
</protein>
<evidence type="ECO:0000313" key="2">
    <source>
        <dbReference type="EMBL" id="GKV26412.1"/>
    </source>
</evidence>
<accession>A0AAV5KP45</accession>
<organism evidence="2 3">
    <name type="scientific">Rubroshorea leprosula</name>
    <dbReference type="NCBI Taxonomy" id="152421"/>
    <lineage>
        <taxon>Eukaryota</taxon>
        <taxon>Viridiplantae</taxon>
        <taxon>Streptophyta</taxon>
        <taxon>Embryophyta</taxon>
        <taxon>Tracheophyta</taxon>
        <taxon>Spermatophyta</taxon>
        <taxon>Magnoliopsida</taxon>
        <taxon>eudicotyledons</taxon>
        <taxon>Gunneridae</taxon>
        <taxon>Pentapetalae</taxon>
        <taxon>rosids</taxon>
        <taxon>malvids</taxon>
        <taxon>Malvales</taxon>
        <taxon>Dipterocarpaceae</taxon>
        <taxon>Rubroshorea</taxon>
    </lineage>
</organism>
<dbReference type="EMBL" id="BPVZ01000072">
    <property type="protein sequence ID" value="GKV26412.1"/>
    <property type="molecule type" value="Genomic_DNA"/>
</dbReference>
<keyword evidence="3" id="KW-1185">Reference proteome</keyword>
<gene>
    <name evidence="2" type="ORF">SLEP1_g35725</name>
</gene>
<comment type="caution">
    <text evidence="2">The sequence shown here is derived from an EMBL/GenBank/DDBJ whole genome shotgun (WGS) entry which is preliminary data.</text>
</comment>
<sequence>MMEDGDWILVHRPMEKDLWSPTLMTDFNNDSSKPLKVTFSGPAKHWTDAIPIGNGRLGAMVWGGVAVETLQLNEDTLWTGTPGDYTDPNAPEALSEVRKLVDGGKYAEATKAAVKLSDNPSDVCFFASCSTIKVLSSVVLIHISTFFKIFAC</sequence>
<dbReference type="Pfam" id="PF14498">
    <property type="entry name" value="Glyco_hyd_65N_2"/>
    <property type="match status" value="1"/>
</dbReference>
<evidence type="ECO:0000259" key="1">
    <source>
        <dbReference type="Pfam" id="PF14498"/>
    </source>
</evidence>
<proteinExistence type="predicted"/>
<dbReference type="AlphaFoldDB" id="A0AAV5KP45"/>
<dbReference type="InterPro" id="IPR027414">
    <property type="entry name" value="GH95_N_dom"/>
</dbReference>
<reference evidence="2 3" key="1">
    <citation type="journal article" date="2021" name="Commun. Biol.">
        <title>The genome of Shorea leprosula (Dipterocarpaceae) highlights the ecological relevance of drought in aseasonal tropical rainforests.</title>
        <authorList>
            <person name="Ng K.K.S."/>
            <person name="Kobayashi M.J."/>
            <person name="Fawcett J.A."/>
            <person name="Hatakeyama M."/>
            <person name="Paape T."/>
            <person name="Ng C.H."/>
            <person name="Ang C.C."/>
            <person name="Tnah L.H."/>
            <person name="Lee C.T."/>
            <person name="Nishiyama T."/>
            <person name="Sese J."/>
            <person name="O'Brien M.J."/>
            <person name="Copetti D."/>
            <person name="Mohd Noor M.I."/>
            <person name="Ong R.C."/>
            <person name="Putra M."/>
            <person name="Sireger I.Z."/>
            <person name="Indrioko S."/>
            <person name="Kosugi Y."/>
            <person name="Izuno A."/>
            <person name="Isagi Y."/>
            <person name="Lee S.L."/>
            <person name="Shimizu K.K."/>
        </authorList>
    </citation>
    <scope>NUCLEOTIDE SEQUENCE [LARGE SCALE GENOMIC DNA]</scope>
    <source>
        <strain evidence="2">214</strain>
    </source>
</reference>
<dbReference type="Gene3D" id="2.70.98.50">
    <property type="entry name" value="putative glycoside hydrolase family protein from bacillus halodurans"/>
    <property type="match status" value="1"/>
</dbReference>
<dbReference type="GO" id="GO:0004560">
    <property type="term" value="F:alpha-L-fucosidase activity"/>
    <property type="evidence" value="ECO:0007669"/>
    <property type="project" value="TreeGrafter"/>
</dbReference>
<dbReference type="Proteomes" id="UP001054252">
    <property type="component" value="Unassembled WGS sequence"/>
</dbReference>
<name>A0AAV5KP45_9ROSI</name>
<evidence type="ECO:0000313" key="3">
    <source>
        <dbReference type="Proteomes" id="UP001054252"/>
    </source>
</evidence>
<dbReference type="PANTHER" id="PTHR31084">
    <property type="entry name" value="ALPHA-L-FUCOSIDASE 2"/>
    <property type="match status" value="1"/>
</dbReference>
<feature type="domain" description="Glycosyl hydrolase family 95 N-terminal" evidence="1">
    <location>
        <begin position="39"/>
        <end position="119"/>
    </location>
</feature>
<dbReference type="PANTHER" id="PTHR31084:SF0">
    <property type="entry name" value="ALPHA-L-FUCOSIDASE 2"/>
    <property type="match status" value="1"/>
</dbReference>